<keyword evidence="9" id="KW-1185">Reference proteome</keyword>
<dbReference type="FunCoup" id="A0A672TQQ2">
    <property type="interactions" value="49"/>
</dbReference>
<dbReference type="GO" id="GO:2001244">
    <property type="term" value="P:positive regulation of intrinsic apoptotic signaling pathway"/>
    <property type="evidence" value="ECO:0007669"/>
    <property type="project" value="UniProtKB-UniRule"/>
</dbReference>
<dbReference type="PANTHER" id="PTHR35447:SF1">
    <property type="entry name" value="BH3-INTERACTING DOMAIN DEATH AGONIST"/>
    <property type="match status" value="1"/>
</dbReference>
<dbReference type="PANTHER" id="PTHR35447">
    <property type="entry name" value="BH3-INTERACTING DOMAIN DEATH AGONIST"/>
    <property type="match status" value="1"/>
</dbReference>
<keyword evidence="6 7" id="KW-0472">Membrane</keyword>
<dbReference type="GO" id="GO:0033554">
    <property type="term" value="P:cellular response to stress"/>
    <property type="evidence" value="ECO:0007669"/>
    <property type="project" value="UniProtKB-ARBA"/>
</dbReference>
<evidence type="ECO:0000256" key="2">
    <source>
        <dbReference type="ARBA" id="ARBA00022490"/>
    </source>
</evidence>
<reference evidence="8" key="3">
    <citation type="submission" date="2025-09" db="UniProtKB">
        <authorList>
            <consortium name="Ensembl"/>
        </authorList>
    </citation>
    <scope>IDENTIFICATION</scope>
</reference>
<comment type="domain">
    <text evidence="7">Intact BH3 motif is required by BIK, BID, BAK, BAD and BAX for their pro-apoptotic activity and for their interaction with anti-apoptotic members of the Bcl-2 family.</text>
</comment>
<dbReference type="InterPro" id="IPR010479">
    <property type="entry name" value="BID"/>
</dbReference>
<dbReference type="InParanoid" id="A0A672TQQ2"/>
<dbReference type="GO" id="GO:0001836">
    <property type="term" value="P:release of cytochrome c from mitochondria"/>
    <property type="evidence" value="ECO:0007669"/>
    <property type="project" value="UniProtKB-ARBA"/>
</dbReference>
<organism evidence="8 9">
    <name type="scientific">Strigops habroptila</name>
    <name type="common">Kakapo</name>
    <dbReference type="NCBI Taxonomy" id="2489341"/>
    <lineage>
        <taxon>Eukaryota</taxon>
        <taxon>Metazoa</taxon>
        <taxon>Chordata</taxon>
        <taxon>Craniata</taxon>
        <taxon>Vertebrata</taxon>
        <taxon>Euteleostomi</taxon>
        <taxon>Archelosauria</taxon>
        <taxon>Archosauria</taxon>
        <taxon>Dinosauria</taxon>
        <taxon>Saurischia</taxon>
        <taxon>Theropoda</taxon>
        <taxon>Coelurosauria</taxon>
        <taxon>Aves</taxon>
        <taxon>Neognathae</taxon>
        <taxon>Neoaves</taxon>
        <taxon>Telluraves</taxon>
        <taxon>Australaves</taxon>
        <taxon>Psittaciformes</taxon>
        <taxon>Psittacidae</taxon>
        <taxon>Strigops</taxon>
    </lineage>
</organism>
<dbReference type="FunFam" id="1.10.437.10:FF:000010">
    <property type="entry name" value="BH3-interacting domain death agonist"/>
    <property type="match status" value="1"/>
</dbReference>
<dbReference type="AlphaFoldDB" id="A0A672TQQ2"/>
<dbReference type="InterPro" id="IPR036834">
    <property type="entry name" value="Bcl-2-like_sf"/>
</dbReference>
<keyword evidence="5" id="KW-0496">Mitochondrion</keyword>
<evidence type="ECO:0000313" key="9">
    <source>
        <dbReference type="Proteomes" id="UP000472266"/>
    </source>
</evidence>
<evidence type="ECO:0000256" key="3">
    <source>
        <dbReference type="ARBA" id="ARBA00022703"/>
    </source>
</evidence>
<reference evidence="8 9" key="1">
    <citation type="submission" date="2019-11" db="EMBL/GenBank/DDBJ databases">
        <title>Strigops habroptila (kakapo) genome, bStrHab1, primary haplotype, v2.</title>
        <authorList>
            <person name="Jarvis E.D."/>
            <person name="Howard J."/>
            <person name="Rhie A."/>
            <person name="Phillippy A."/>
            <person name="Korlach J."/>
            <person name="Digby A."/>
            <person name="Iorns D."/>
            <person name="Eason D."/>
            <person name="Robertson B."/>
            <person name="Raemaekers T."/>
            <person name="Howe K."/>
            <person name="Lewin H."/>
            <person name="Damas J."/>
            <person name="Hastie A."/>
            <person name="Tracey A."/>
            <person name="Chow W."/>
            <person name="Fedrigo O."/>
        </authorList>
    </citation>
    <scope>NUCLEOTIDE SEQUENCE [LARGE SCALE GENOMIC DNA]</scope>
</reference>
<comment type="subunit">
    <text evidence="7">Forms heterodimers either with the pro-apoptotic protein BAX or the anti-apoptotic protein BCL2.</text>
</comment>
<dbReference type="GO" id="GO:0035556">
    <property type="term" value="P:intracellular signal transduction"/>
    <property type="evidence" value="ECO:0007669"/>
    <property type="project" value="UniProtKB-ARBA"/>
</dbReference>
<evidence type="ECO:0000256" key="6">
    <source>
        <dbReference type="ARBA" id="ARBA00023136"/>
    </source>
</evidence>
<keyword evidence="2 7" id="KW-0963">Cytoplasm</keyword>
<evidence type="ECO:0000313" key="8">
    <source>
        <dbReference type="Ensembl" id="ENSSHBP00005004353.1"/>
    </source>
</evidence>
<comment type="function">
    <text evidence="7">Induces caspases and apoptosis. Counters the protective effect of BCL2.</text>
</comment>
<comment type="subcellular location">
    <subcellularLocation>
        <location evidence="7">Cytoplasm</location>
    </subcellularLocation>
    <subcellularLocation>
        <location evidence="7">Mitochondrion outer membrane</location>
    </subcellularLocation>
</comment>
<keyword evidence="3 7" id="KW-0053">Apoptosis</keyword>
<evidence type="ECO:0000256" key="4">
    <source>
        <dbReference type="ARBA" id="ARBA00022787"/>
    </source>
</evidence>
<dbReference type="Ensembl" id="ENSSHBT00005005307.1">
    <property type="protein sequence ID" value="ENSSHBP00005004353.1"/>
    <property type="gene ID" value="ENSSHBG00005003873.1"/>
</dbReference>
<dbReference type="GO" id="GO:0005741">
    <property type="term" value="C:mitochondrial outer membrane"/>
    <property type="evidence" value="ECO:0007669"/>
    <property type="project" value="UniProtKB-SubCell"/>
</dbReference>
<keyword evidence="4 7" id="KW-1000">Mitochondrion outer membrane</keyword>
<evidence type="ECO:0000256" key="5">
    <source>
        <dbReference type="ARBA" id="ARBA00023128"/>
    </source>
</evidence>
<evidence type="ECO:0000256" key="1">
    <source>
        <dbReference type="ARBA" id="ARBA00015802"/>
    </source>
</evidence>
<dbReference type="SUPFAM" id="SSF56854">
    <property type="entry name" value="Bcl-2 inhibitors of programmed cell death"/>
    <property type="match status" value="1"/>
</dbReference>
<evidence type="ECO:0000256" key="7">
    <source>
        <dbReference type="PIRNR" id="PIRNR038018"/>
    </source>
</evidence>
<dbReference type="PIRSF" id="PIRSF038018">
    <property type="entry name" value="BID"/>
    <property type="match status" value="1"/>
</dbReference>
<sequence>MEQINGSVQMECALLYTFLEVSPDCKFREQLHSLQNERFQWQCGYSYDDAELQTDGNRSGHMQNGEPVFDPQVHDEVVRIIAAQLAEIGDQFDKEIKARVVNDLVQHFLNENLSREEITRHMSEAVEGLARAIPSDMEQEKAMLVLAMVLTKKIANTMPSLLHRVFSTTVNYISQQLHNYIARMMRE</sequence>
<dbReference type="GeneTree" id="ENSGT00940000166408"/>
<dbReference type="Pfam" id="PF06393">
    <property type="entry name" value="BID"/>
    <property type="match status" value="1"/>
</dbReference>
<dbReference type="GO" id="GO:0005829">
    <property type="term" value="C:cytosol"/>
    <property type="evidence" value="ECO:0007669"/>
    <property type="project" value="UniProtKB-UniRule"/>
</dbReference>
<dbReference type="OMA" id="DMDHSIH"/>
<dbReference type="GO" id="GO:2001238">
    <property type="term" value="P:positive regulation of extrinsic apoptotic signaling pathway"/>
    <property type="evidence" value="ECO:0007669"/>
    <property type="project" value="UniProtKB-UniRule"/>
</dbReference>
<dbReference type="GO" id="GO:0090200">
    <property type="term" value="P:positive regulation of release of cytochrome c from mitochondria"/>
    <property type="evidence" value="ECO:0007669"/>
    <property type="project" value="UniProtKB-ARBA"/>
</dbReference>
<protein>
    <recommendedName>
        <fullName evidence="1 7">BH3-interacting domain death agonist</fullName>
    </recommendedName>
</protein>
<proteinExistence type="predicted"/>
<accession>A0A672TQQ2</accession>
<name>A0A672TQQ2_STRHB</name>
<reference evidence="8" key="2">
    <citation type="submission" date="2025-08" db="UniProtKB">
        <authorList>
            <consortium name="Ensembl"/>
        </authorList>
    </citation>
    <scope>IDENTIFICATION</scope>
</reference>
<dbReference type="Proteomes" id="UP000472266">
    <property type="component" value="Chromosome 4"/>
</dbReference>
<dbReference type="Gene3D" id="1.10.437.10">
    <property type="entry name" value="Blc2-like"/>
    <property type="match status" value="1"/>
</dbReference>